<gene>
    <name evidence="1" type="ORF">CISIN_1g037218mg</name>
</gene>
<dbReference type="SMR" id="A0A067DCY7"/>
<protein>
    <submittedName>
        <fullName evidence="1">Uncharacterized protein</fullName>
    </submittedName>
</protein>
<evidence type="ECO:0000313" key="1">
    <source>
        <dbReference type="EMBL" id="KDO39420.1"/>
    </source>
</evidence>
<sequence length="43" mass="5030">IIRRRLKIESLMQFILELKITNPACPILAAVIEERRILLLLTD</sequence>
<dbReference type="Proteomes" id="UP000027120">
    <property type="component" value="Unassembled WGS sequence"/>
</dbReference>
<feature type="non-terminal residue" evidence="1">
    <location>
        <position position="1"/>
    </location>
</feature>
<proteinExistence type="predicted"/>
<dbReference type="EMBL" id="KK786632">
    <property type="protein sequence ID" value="KDO39420.1"/>
    <property type="molecule type" value="Genomic_DNA"/>
</dbReference>
<dbReference type="AlphaFoldDB" id="A0A067DCY7"/>
<organism evidence="1 2">
    <name type="scientific">Citrus sinensis</name>
    <name type="common">Sweet orange</name>
    <name type="synonym">Citrus aurantium var. sinensis</name>
    <dbReference type="NCBI Taxonomy" id="2711"/>
    <lineage>
        <taxon>Eukaryota</taxon>
        <taxon>Viridiplantae</taxon>
        <taxon>Streptophyta</taxon>
        <taxon>Embryophyta</taxon>
        <taxon>Tracheophyta</taxon>
        <taxon>Spermatophyta</taxon>
        <taxon>Magnoliopsida</taxon>
        <taxon>eudicotyledons</taxon>
        <taxon>Gunneridae</taxon>
        <taxon>Pentapetalae</taxon>
        <taxon>rosids</taxon>
        <taxon>malvids</taxon>
        <taxon>Sapindales</taxon>
        <taxon>Rutaceae</taxon>
        <taxon>Aurantioideae</taxon>
        <taxon>Citrus</taxon>
    </lineage>
</organism>
<name>A0A067DCY7_CITSI</name>
<evidence type="ECO:0000313" key="2">
    <source>
        <dbReference type="Proteomes" id="UP000027120"/>
    </source>
</evidence>
<keyword evidence="2" id="KW-1185">Reference proteome</keyword>
<reference evidence="1 2" key="1">
    <citation type="submission" date="2014-04" db="EMBL/GenBank/DDBJ databases">
        <authorList>
            <consortium name="International Citrus Genome Consortium"/>
            <person name="Gmitter F."/>
            <person name="Chen C."/>
            <person name="Farmerie W."/>
            <person name="Harkins T."/>
            <person name="Desany B."/>
            <person name="Mohiuddin M."/>
            <person name="Kodira C."/>
            <person name="Borodovsky M."/>
            <person name="Lomsadze A."/>
            <person name="Burns P."/>
            <person name="Jenkins J."/>
            <person name="Prochnik S."/>
            <person name="Shu S."/>
            <person name="Chapman J."/>
            <person name="Pitluck S."/>
            <person name="Schmutz J."/>
            <person name="Rokhsar D."/>
        </authorList>
    </citation>
    <scope>NUCLEOTIDE SEQUENCE</scope>
</reference>
<accession>A0A067DCY7</accession>